<organism evidence="2 3">
    <name type="scientific">Streptomyces aurantiogriseus</name>
    <dbReference type="NCBI Taxonomy" id="66870"/>
    <lineage>
        <taxon>Bacteria</taxon>
        <taxon>Bacillati</taxon>
        <taxon>Actinomycetota</taxon>
        <taxon>Actinomycetes</taxon>
        <taxon>Kitasatosporales</taxon>
        <taxon>Streptomycetaceae</taxon>
        <taxon>Streptomyces</taxon>
    </lineage>
</organism>
<sequence>MVTTVQPIRIGVLGTHSTGKTMLLRRIEMELRAQGITVQRTGRLGKRAAAAGLPKMQHHIAQSTEWIITQGIADEIGAAAQGAEVVLLDRAAHDAIAYFHAALEYRGDTAPRLERERLLTLAATQLPKYHLLLATVLDESVPVETGHDYDPRYRRLVDHHVHQLLDRDDIPHLRVTSDPDNQAHIVEEAVQSCLKEAVV</sequence>
<dbReference type="EMBL" id="BMSX01000015">
    <property type="protein sequence ID" value="GGR34910.1"/>
    <property type="molecule type" value="Genomic_DNA"/>
</dbReference>
<feature type="domain" description="NadR/Ttd14 AAA" evidence="1">
    <location>
        <begin position="10"/>
        <end position="175"/>
    </location>
</feature>
<comment type="caution">
    <text evidence="2">The sequence shown here is derived from an EMBL/GenBank/DDBJ whole genome shotgun (WGS) entry which is preliminary data.</text>
</comment>
<dbReference type="AlphaFoldDB" id="A0A918FFK2"/>
<dbReference type="SUPFAM" id="SSF52540">
    <property type="entry name" value="P-loop containing nucleoside triphosphate hydrolases"/>
    <property type="match status" value="1"/>
</dbReference>
<evidence type="ECO:0000313" key="3">
    <source>
        <dbReference type="Proteomes" id="UP000658320"/>
    </source>
</evidence>
<dbReference type="Pfam" id="PF13521">
    <property type="entry name" value="AAA_28"/>
    <property type="match status" value="1"/>
</dbReference>
<evidence type="ECO:0000259" key="1">
    <source>
        <dbReference type="Pfam" id="PF13521"/>
    </source>
</evidence>
<accession>A0A918FFK2</accession>
<dbReference type="Gene3D" id="3.40.50.300">
    <property type="entry name" value="P-loop containing nucleotide triphosphate hydrolases"/>
    <property type="match status" value="1"/>
</dbReference>
<dbReference type="InterPro" id="IPR038727">
    <property type="entry name" value="NadR/Ttd14_AAA_dom"/>
</dbReference>
<reference evidence="2" key="2">
    <citation type="submission" date="2020-09" db="EMBL/GenBank/DDBJ databases">
        <authorList>
            <person name="Sun Q."/>
            <person name="Ohkuma M."/>
        </authorList>
    </citation>
    <scope>NUCLEOTIDE SEQUENCE</scope>
    <source>
        <strain evidence="2">JCM 4346</strain>
    </source>
</reference>
<dbReference type="Proteomes" id="UP000658320">
    <property type="component" value="Unassembled WGS sequence"/>
</dbReference>
<reference evidence="2" key="1">
    <citation type="journal article" date="2014" name="Int. J. Syst. Evol. Microbiol.">
        <title>Complete genome sequence of Corynebacterium casei LMG S-19264T (=DSM 44701T), isolated from a smear-ripened cheese.</title>
        <authorList>
            <consortium name="US DOE Joint Genome Institute (JGI-PGF)"/>
            <person name="Walter F."/>
            <person name="Albersmeier A."/>
            <person name="Kalinowski J."/>
            <person name="Ruckert C."/>
        </authorList>
    </citation>
    <scope>NUCLEOTIDE SEQUENCE</scope>
    <source>
        <strain evidence="2">JCM 4346</strain>
    </source>
</reference>
<proteinExistence type="predicted"/>
<evidence type="ECO:0000313" key="2">
    <source>
        <dbReference type="EMBL" id="GGR34910.1"/>
    </source>
</evidence>
<keyword evidence="3" id="KW-1185">Reference proteome</keyword>
<dbReference type="InterPro" id="IPR027417">
    <property type="entry name" value="P-loop_NTPase"/>
</dbReference>
<protein>
    <recommendedName>
        <fullName evidence="1">NadR/Ttd14 AAA domain-containing protein</fullName>
    </recommendedName>
</protein>
<name>A0A918FFK2_9ACTN</name>
<gene>
    <name evidence="2" type="ORF">GCM10010251_58930</name>
</gene>